<evidence type="ECO:0000256" key="2">
    <source>
        <dbReference type="SAM" id="Phobius"/>
    </source>
</evidence>
<reference evidence="3 4" key="1">
    <citation type="submission" date="2019-02" db="EMBL/GenBank/DDBJ databases">
        <title>Deep-cultivation of Planctomycetes and their phenomic and genomic characterization uncovers novel biology.</title>
        <authorList>
            <person name="Wiegand S."/>
            <person name="Jogler M."/>
            <person name="Boedeker C."/>
            <person name="Pinto D."/>
            <person name="Vollmers J."/>
            <person name="Rivas-Marin E."/>
            <person name="Kohn T."/>
            <person name="Peeters S.H."/>
            <person name="Heuer A."/>
            <person name="Rast P."/>
            <person name="Oberbeckmann S."/>
            <person name="Bunk B."/>
            <person name="Jeske O."/>
            <person name="Meyerdierks A."/>
            <person name="Storesund J.E."/>
            <person name="Kallscheuer N."/>
            <person name="Luecker S."/>
            <person name="Lage O.M."/>
            <person name="Pohl T."/>
            <person name="Merkel B.J."/>
            <person name="Hornburger P."/>
            <person name="Mueller R.-W."/>
            <person name="Bruemmer F."/>
            <person name="Labrenz M."/>
            <person name="Spormann A.M."/>
            <person name="Op Den Camp H."/>
            <person name="Overmann J."/>
            <person name="Amann R."/>
            <person name="Jetten M.S.M."/>
            <person name="Mascher T."/>
            <person name="Medema M.H."/>
            <person name="Devos D.P."/>
            <person name="Kaster A.-K."/>
            <person name="Ovreas L."/>
            <person name="Rohde M."/>
            <person name="Galperin M.Y."/>
            <person name="Jogler C."/>
        </authorList>
    </citation>
    <scope>NUCLEOTIDE SEQUENCE [LARGE SCALE GENOMIC DNA]</scope>
    <source>
        <strain evidence="3 4">Pla100</strain>
    </source>
</reference>
<feature type="compositionally biased region" description="Low complexity" evidence="1">
    <location>
        <begin position="1"/>
        <end position="19"/>
    </location>
</feature>
<organism evidence="3 4">
    <name type="scientific">Neorhodopirellula pilleata</name>
    <dbReference type="NCBI Taxonomy" id="2714738"/>
    <lineage>
        <taxon>Bacteria</taxon>
        <taxon>Pseudomonadati</taxon>
        <taxon>Planctomycetota</taxon>
        <taxon>Planctomycetia</taxon>
        <taxon>Pirellulales</taxon>
        <taxon>Pirellulaceae</taxon>
        <taxon>Neorhodopirellula</taxon>
    </lineage>
</organism>
<feature type="transmembrane region" description="Helical" evidence="2">
    <location>
        <begin position="54"/>
        <end position="73"/>
    </location>
</feature>
<evidence type="ECO:0000256" key="1">
    <source>
        <dbReference type="SAM" id="MobiDB-lite"/>
    </source>
</evidence>
<accession>A0A5C6A5A5</accession>
<protein>
    <submittedName>
        <fullName evidence="3">Uncharacterized protein</fullName>
    </submittedName>
</protein>
<keyword evidence="2" id="KW-0812">Transmembrane</keyword>
<keyword evidence="2" id="KW-0472">Membrane</keyword>
<feature type="region of interest" description="Disordered" evidence="1">
    <location>
        <begin position="1"/>
        <end position="21"/>
    </location>
</feature>
<proteinExistence type="predicted"/>
<dbReference type="RefSeq" id="WP_146579044.1">
    <property type="nucleotide sequence ID" value="NZ_SJPM01000007.1"/>
</dbReference>
<comment type="caution">
    <text evidence="3">The sequence shown here is derived from an EMBL/GenBank/DDBJ whole genome shotgun (WGS) entry which is preliminary data.</text>
</comment>
<feature type="transmembrane region" description="Helical" evidence="2">
    <location>
        <begin position="85"/>
        <end position="105"/>
    </location>
</feature>
<keyword evidence="4" id="KW-1185">Reference proteome</keyword>
<keyword evidence="2" id="KW-1133">Transmembrane helix</keyword>
<dbReference type="AlphaFoldDB" id="A0A5C6A5A5"/>
<dbReference type="EMBL" id="SJPM01000007">
    <property type="protein sequence ID" value="TWT95114.1"/>
    <property type="molecule type" value="Genomic_DNA"/>
</dbReference>
<dbReference type="Proteomes" id="UP000316213">
    <property type="component" value="Unassembled WGS sequence"/>
</dbReference>
<sequence length="113" mass="12505">MSSIEPTESIETQETTETSGPIRTLVIAPGRIPPKYLTESDSIAVGTGISHSKWATLVVLFFVTAALGIPMLWRNERFSLAERLLWSLVVMIYTIAIVALMIVWIRSTVSGIR</sequence>
<evidence type="ECO:0000313" key="3">
    <source>
        <dbReference type="EMBL" id="TWT95114.1"/>
    </source>
</evidence>
<evidence type="ECO:0000313" key="4">
    <source>
        <dbReference type="Proteomes" id="UP000316213"/>
    </source>
</evidence>
<gene>
    <name evidence="3" type="ORF">Pla100_36960</name>
</gene>
<dbReference type="OrthoDB" id="290421at2"/>
<name>A0A5C6A5A5_9BACT</name>